<feature type="region of interest" description="Disordered" evidence="1">
    <location>
        <begin position="285"/>
        <end position="324"/>
    </location>
</feature>
<keyword evidence="4" id="KW-1185">Reference proteome</keyword>
<feature type="compositionally biased region" description="Polar residues" evidence="1">
    <location>
        <begin position="314"/>
        <end position="324"/>
    </location>
</feature>
<dbReference type="Proteomes" id="UP000193067">
    <property type="component" value="Unassembled WGS sequence"/>
</dbReference>
<accession>A0A1Y2J2Q7</accession>
<name>A0A1Y2J2Q7_TRAC3</name>
<reference evidence="3 4" key="1">
    <citation type="journal article" date="2015" name="Biotechnol. Biofuels">
        <title>Enhanced degradation of softwood versus hardwood by the white-rot fungus Pycnoporus coccineus.</title>
        <authorList>
            <person name="Couturier M."/>
            <person name="Navarro D."/>
            <person name="Chevret D."/>
            <person name="Henrissat B."/>
            <person name="Piumi F."/>
            <person name="Ruiz-Duenas F.J."/>
            <person name="Martinez A.T."/>
            <person name="Grigoriev I.V."/>
            <person name="Riley R."/>
            <person name="Lipzen A."/>
            <person name="Berrin J.G."/>
            <person name="Master E.R."/>
            <person name="Rosso M.N."/>
        </authorList>
    </citation>
    <scope>NUCLEOTIDE SEQUENCE [LARGE SCALE GENOMIC DNA]</scope>
    <source>
        <strain evidence="3 4">BRFM310</strain>
    </source>
</reference>
<proteinExistence type="predicted"/>
<evidence type="ECO:0000313" key="4">
    <source>
        <dbReference type="Proteomes" id="UP000193067"/>
    </source>
</evidence>
<organism evidence="3 4">
    <name type="scientific">Trametes coccinea (strain BRFM310)</name>
    <name type="common">Pycnoporus coccineus</name>
    <dbReference type="NCBI Taxonomy" id="1353009"/>
    <lineage>
        <taxon>Eukaryota</taxon>
        <taxon>Fungi</taxon>
        <taxon>Dikarya</taxon>
        <taxon>Basidiomycota</taxon>
        <taxon>Agaricomycotina</taxon>
        <taxon>Agaricomycetes</taxon>
        <taxon>Polyporales</taxon>
        <taxon>Polyporaceae</taxon>
        <taxon>Trametes</taxon>
    </lineage>
</organism>
<evidence type="ECO:0008006" key="5">
    <source>
        <dbReference type="Google" id="ProtNLM"/>
    </source>
</evidence>
<evidence type="ECO:0000256" key="2">
    <source>
        <dbReference type="SAM" id="Phobius"/>
    </source>
</evidence>
<evidence type="ECO:0000256" key="1">
    <source>
        <dbReference type="SAM" id="MobiDB-lite"/>
    </source>
</evidence>
<gene>
    <name evidence="3" type="ORF">PYCCODRAFT_340565</name>
</gene>
<dbReference type="EMBL" id="KZ084087">
    <property type="protein sequence ID" value="OSD07689.1"/>
    <property type="molecule type" value="Genomic_DNA"/>
</dbReference>
<protein>
    <recommendedName>
        <fullName evidence="5">Ubiquitin-like domain-containing protein</fullName>
    </recommendedName>
</protein>
<dbReference type="STRING" id="1353009.A0A1Y2J2Q7"/>
<evidence type="ECO:0000313" key="3">
    <source>
        <dbReference type="EMBL" id="OSD07689.1"/>
    </source>
</evidence>
<sequence length="324" mass="36020">MSMHKRFRPARLSRNYIAVKQRGLLRARYRHARARWRTRYQLLEHKLLSVLLLSVVFSCLSKATEVLVNSIASEYLSLQVGRALQCGLYLAYSAAFVYALGLSAPVTAFARPRTGGNASSVLDAGAPYEYPSYRGKEKPASRSAQQRTLWSEAADYQTPSKSKRPEFTIFVQGISTRSVALHVHSTDTVDDILSTLRRNRLISSGKRINYSVYYTPYTFAPLARTTRLDQIGVGALSSLQVRARVLGGSRRVEESQHDGMAALQNATKFTKAHGKATLKHPDVWEPLTGEHRGAPFVPARGESQPQAYGGHTIWTYSSSKSPSN</sequence>
<keyword evidence="2" id="KW-0812">Transmembrane</keyword>
<keyword evidence="2" id="KW-1133">Transmembrane helix</keyword>
<keyword evidence="2" id="KW-0472">Membrane</keyword>
<feature type="transmembrane region" description="Helical" evidence="2">
    <location>
        <begin position="87"/>
        <end position="110"/>
    </location>
</feature>
<dbReference type="AlphaFoldDB" id="A0A1Y2J2Q7"/>